<evidence type="ECO:0000313" key="1">
    <source>
        <dbReference type="EMBL" id="TYT29253.1"/>
    </source>
</evidence>
<protein>
    <submittedName>
        <fullName evidence="1">Uncharacterized protein</fullName>
    </submittedName>
</protein>
<accession>A0ABY3NY03</accession>
<evidence type="ECO:0000313" key="2">
    <source>
        <dbReference type="Proteomes" id="UP000323910"/>
    </source>
</evidence>
<comment type="caution">
    <text evidence="1">The sequence shown here is derived from an EMBL/GenBank/DDBJ whole genome shotgun (WGS) entry which is preliminary data.</text>
</comment>
<organism evidence="1 2">
    <name type="scientific">Lelliottia nimipressuralis</name>
    <dbReference type="NCBI Taxonomy" id="69220"/>
    <lineage>
        <taxon>Bacteria</taxon>
        <taxon>Pseudomonadati</taxon>
        <taxon>Pseudomonadota</taxon>
        <taxon>Gammaproteobacteria</taxon>
        <taxon>Enterobacterales</taxon>
        <taxon>Enterobacteriaceae</taxon>
        <taxon>Lelliottia</taxon>
    </lineage>
</organism>
<dbReference type="EMBL" id="VTFR01000014">
    <property type="protein sequence ID" value="TYT29253.1"/>
    <property type="molecule type" value="Genomic_DNA"/>
</dbReference>
<keyword evidence="2" id="KW-1185">Reference proteome</keyword>
<dbReference type="RefSeq" id="WP_129036173.1">
    <property type="nucleotide sequence ID" value="NZ_SDDX01000027.1"/>
</dbReference>
<sequence>MEKTLNYSLKVLRERDYSRLEDDAQQAILSLFIDDGAKPSKLGRQTLAMHAGMLGQMTSTSRLEILAMDLLMACDKAEVMDALSKITDILSTPEFTEITRV</sequence>
<reference evidence="1 2" key="1">
    <citation type="submission" date="2019-08" db="EMBL/GenBank/DDBJ databases">
        <title>The draft genome of Lelliottia nimipressuralis strain CICC 24156.</title>
        <authorList>
            <person name="Wu W."/>
            <person name="Feng Y."/>
            <person name="Zong Z."/>
        </authorList>
    </citation>
    <scope>NUCLEOTIDE SEQUENCE [LARGE SCALE GENOMIC DNA]</scope>
    <source>
        <strain evidence="1 2">CICC 24156</strain>
    </source>
</reference>
<gene>
    <name evidence="1" type="ORF">FZO59_20930</name>
</gene>
<name>A0ABY3NY03_9ENTR</name>
<dbReference type="Proteomes" id="UP000323910">
    <property type="component" value="Unassembled WGS sequence"/>
</dbReference>
<proteinExistence type="predicted"/>